<dbReference type="InterPro" id="IPR002078">
    <property type="entry name" value="Sigma_54_int"/>
</dbReference>
<dbReference type="Pfam" id="PF25601">
    <property type="entry name" value="AAA_lid_14"/>
    <property type="match status" value="1"/>
</dbReference>
<evidence type="ECO:0000256" key="4">
    <source>
        <dbReference type="ARBA" id="ARBA00023163"/>
    </source>
</evidence>
<dbReference type="Gene3D" id="3.30.450.40">
    <property type="match status" value="1"/>
</dbReference>
<dbReference type="InterPro" id="IPR058031">
    <property type="entry name" value="AAA_lid_NorR"/>
</dbReference>
<dbReference type="InterPro" id="IPR002197">
    <property type="entry name" value="HTH_Fis"/>
</dbReference>
<dbReference type="PROSITE" id="PS50045">
    <property type="entry name" value="SIGMA54_INTERACT_4"/>
    <property type="match status" value="1"/>
</dbReference>
<dbReference type="OrthoDB" id="9771372at2"/>
<dbReference type="Pfam" id="PF02954">
    <property type="entry name" value="HTH_8"/>
    <property type="match status" value="1"/>
</dbReference>
<dbReference type="PROSITE" id="PS00676">
    <property type="entry name" value="SIGMA54_INTERACT_2"/>
    <property type="match status" value="1"/>
</dbReference>
<dbReference type="InterPro" id="IPR027417">
    <property type="entry name" value="P-loop_NTPase"/>
</dbReference>
<dbReference type="Pfam" id="PF00158">
    <property type="entry name" value="Sigma54_activat"/>
    <property type="match status" value="1"/>
</dbReference>
<dbReference type="InterPro" id="IPR003593">
    <property type="entry name" value="AAA+_ATPase"/>
</dbReference>
<keyword evidence="7" id="KW-1185">Reference proteome</keyword>
<evidence type="ECO:0000256" key="3">
    <source>
        <dbReference type="ARBA" id="ARBA00023015"/>
    </source>
</evidence>
<dbReference type="SUPFAM" id="SSF46689">
    <property type="entry name" value="Homeodomain-like"/>
    <property type="match status" value="1"/>
</dbReference>
<protein>
    <recommendedName>
        <fullName evidence="5">Sigma-54 factor interaction domain-containing protein</fullName>
    </recommendedName>
</protein>
<dbReference type="PRINTS" id="PR01590">
    <property type="entry name" value="HTHFIS"/>
</dbReference>
<dbReference type="GO" id="GO:0043565">
    <property type="term" value="F:sequence-specific DNA binding"/>
    <property type="evidence" value="ECO:0007669"/>
    <property type="project" value="InterPro"/>
</dbReference>
<evidence type="ECO:0000259" key="5">
    <source>
        <dbReference type="PROSITE" id="PS50045"/>
    </source>
</evidence>
<keyword evidence="1" id="KW-0547">Nucleotide-binding</keyword>
<evidence type="ECO:0000256" key="2">
    <source>
        <dbReference type="ARBA" id="ARBA00022840"/>
    </source>
</evidence>
<dbReference type="InterPro" id="IPR009057">
    <property type="entry name" value="Homeodomain-like_sf"/>
</dbReference>
<dbReference type="Gene3D" id="3.40.50.300">
    <property type="entry name" value="P-loop containing nucleotide triphosphate hydrolases"/>
    <property type="match status" value="1"/>
</dbReference>
<reference evidence="6 7" key="1">
    <citation type="submission" date="2014-11" db="EMBL/GenBank/DDBJ databases">
        <title>Genome sequence and analysis of novel Kurthia sp.</title>
        <authorList>
            <person name="Lawson J.N."/>
            <person name="Gonzalez J.E."/>
            <person name="Rinauldi L."/>
            <person name="Xuan Z."/>
            <person name="Firman A."/>
            <person name="Shaddox L."/>
            <person name="Trudeau A."/>
            <person name="Shah S."/>
            <person name="Reiman D."/>
        </authorList>
    </citation>
    <scope>NUCLEOTIDE SEQUENCE [LARGE SCALE GENOMIC DNA]</scope>
    <source>
        <strain evidence="6 7">3B1D</strain>
    </source>
</reference>
<keyword evidence="4" id="KW-0804">Transcription</keyword>
<feature type="domain" description="Sigma-54 factor interaction" evidence="5">
    <location>
        <begin position="296"/>
        <end position="521"/>
    </location>
</feature>
<name>A0A433RXL9_9BACL</name>
<dbReference type="InterPro" id="IPR029016">
    <property type="entry name" value="GAF-like_dom_sf"/>
</dbReference>
<dbReference type="PANTHER" id="PTHR32071:SF101">
    <property type="entry name" value="ACETOIN DEHYDROGENASE OPERON TRANSCRIPTIONAL ACTIVATOR ACOR"/>
    <property type="match status" value="1"/>
</dbReference>
<evidence type="ECO:0000256" key="1">
    <source>
        <dbReference type="ARBA" id="ARBA00022741"/>
    </source>
</evidence>
<dbReference type="GO" id="GO:0005524">
    <property type="term" value="F:ATP binding"/>
    <property type="evidence" value="ECO:0007669"/>
    <property type="project" value="UniProtKB-KW"/>
</dbReference>
<dbReference type="FunFam" id="3.40.50.300:FF:000006">
    <property type="entry name" value="DNA-binding transcriptional regulator NtrC"/>
    <property type="match status" value="1"/>
</dbReference>
<gene>
    <name evidence="6" type="ORF">QI30_02510</name>
</gene>
<dbReference type="AlphaFoldDB" id="A0A433RXL9"/>
<dbReference type="Proteomes" id="UP000288623">
    <property type="component" value="Unassembled WGS sequence"/>
</dbReference>
<comment type="caution">
    <text evidence="6">The sequence shown here is derived from an EMBL/GenBank/DDBJ whole genome shotgun (WGS) entry which is preliminary data.</text>
</comment>
<organism evidence="6 7">
    <name type="scientific">Candidatus Kurthia intestinigallinarum</name>
    <dbReference type="NCBI Taxonomy" id="1562256"/>
    <lineage>
        <taxon>Bacteria</taxon>
        <taxon>Bacillati</taxon>
        <taxon>Bacillota</taxon>
        <taxon>Bacilli</taxon>
        <taxon>Bacillales</taxon>
        <taxon>Caryophanaceae</taxon>
        <taxon>Kurthia</taxon>
    </lineage>
</organism>
<keyword evidence="3" id="KW-0805">Transcription regulation</keyword>
<dbReference type="Gene3D" id="1.10.10.60">
    <property type="entry name" value="Homeodomain-like"/>
    <property type="match status" value="1"/>
</dbReference>
<dbReference type="RefSeq" id="WP_126989376.1">
    <property type="nucleotide sequence ID" value="NZ_JTFC01000008.1"/>
</dbReference>
<dbReference type="SMART" id="SM00382">
    <property type="entry name" value="AAA"/>
    <property type="match status" value="1"/>
</dbReference>
<dbReference type="EMBL" id="JTFC01000008">
    <property type="protein sequence ID" value="RUS58040.1"/>
    <property type="molecule type" value="Genomic_DNA"/>
</dbReference>
<dbReference type="Gene3D" id="1.10.8.60">
    <property type="match status" value="1"/>
</dbReference>
<sequence>MNVKERVWKGFIAQDSVDLTILPEEVATSWLHCRALEVDPYARKSEAILTPPQLREQQRKNERLIALVQQELRMYEAYFKLQLPVFILTDANGYILWRDGHEGTKRIANDMSFSEGHRWHEQDVGTNAISLAIQTGAVMSLTGYDHYAVGSHAWACTAAAIYDEHDKVCAVLDISSHLNDSAAAQEVNTFMKLLTATISSKIKSRYLEERKQLVDYSYRMTQPGVVCDEFERIVKISAQLFVDEAQWQGQPIHALLKEQVLQALPQPIFLDDQMIGYFYPIVQQEEETKQFFYQGVPSKNEAYRAFMAQVEKVASSPLPVHIYGESGSGKEVIAKTLHENSAVANGPLIAINCGAISESLLESELFGYAPGAFTGANAKGYKGKIAEAHGGTLFLDEVDSMSKRMQAALLRVLENQEVTRIGSTKVEQVSFRIVTASNRDLRAEVEAENFRMDLFYRLYVCPLSIPPLRERKEDIFVFMQDYCMKKNWYPYWLATAYEVAQHYEWYGNIRELNNFLERLHVYYEHVEPTREQLQQTIEMGTIERTKRKRLQQNVAPMSEEEKQLRAVLEQHHYHISKAAAALGMARSTLYRKMKRYNLK</sequence>
<proteinExistence type="predicted"/>
<dbReference type="PANTHER" id="PTHR32071">
    <property type="entry name" value="TRANSCRIPTIONAL REGULATORY PROTEIN"/>
    <property type="match status" value="1"/>
</dbReference>
<dbReference type="CDD" id="cd00009">
    <property type="entry name" value="AAA"/>
    <property type="match status" value="1"/>
</dbReference>
<keyword evidence="2" id="KW-0067">ATP-binding</keyword>
<dbReference type="GO" id="GO:0006355">
    <property type="term" value="P:regulation of DNA-templated transcription"/>
    <property type="evidence" value="ECO:0007669"/>
    <property type="project" value="InterPro"/>
</dbReference>
<dbReference type="InterPro" id="IPR025943">
    <property type="entry name" value="Sigma_54_int_dom_ATP-bd_2"/>
</dbReference>
<evidence type="ECO:0000313" key="7">
    <source>
        <dbReference type="Proteomes" id="UP000288623"/>
    </source>
</evidence>
<dbReference type="SUPFAM" id="SSF52540">
    <property type="entry name" value="P-loop containing nucleoside triphosphate hydrolases"/>
    <property type="match status" value="1"/>
</dbReference>
<accession>A0A433RXL9</accession>
<evidence type="ECO:0000313" key="6">
    <source>
        <dbReference type="EMBL" id="RUS58040.1"/>
    </source>
</evidence>